<evidence type="ECO:0000313" key="3">
    <source>
        <dbReference type="Proteomes" id="UP000648257"/>
    </source>
</evidence>
<reference evidence="2 3" key="1">
    <citation type="submission" date="2020-08" db="EMBL/GenBank/DDBJ databases">
        <title>Novel species isolated from subtropical streams in China.</title>
        <authorList>
            <person name="Lu H."/>
        </authorList>
    </citation>
    <scope>NUCLEOTIDE SEQUENCE [LARGE SCALE GENOMIC DNA]</scope>
    <source>
        <strain evidence="2 3">KACC 16656</strain>
    </source>
</reference>
<accession>A0ABR6X331</accession>
<feature type="signal peptide" evidence="1">
    <location>
        <begin position="1"/>
        <end position="20"/>
    </location>
</feature>
<gene>
    <name evidence="2" type="ORF">H8K52_05295</name>
</gene>
<feature type="chain" id="PRO_5047523785" description="Lipoprotein" evidence="1">
    <location>
        <begin position="21"/>
        <end position="141"/>
    </location>
</feature>
<name>A0ABR6X331_9BURK</name>
<evidence type="ECO:0000256" key="1">
    <source>
        <dbReference type="SAM" id="SignalP"/>
    </source>
</evidence>
<dbReference type="PROSITE" id="PS51257">
    <property type="entry name" value="PROKAR_LIPOPROTEIN"/>
    <property type="match status" value="1"/>
</dbReference>
<keyword evidence="1" id="KW-0732">Signal</keyword>
<proteinExistence type="predicted"/>
<evidence type="ECO:0008006" key="4">
    <source>
        <dbReference type="Google" id="ProtNLM"/>
    </source>
</evidence>
<dbReference type="RefSeq" id="WP_186921852.1">
    <property type="nucleotide sequence ID" value="NZ_JACOFW010000004.1"/>
</dbReference>
<evidence type="ECO:0000313" key="2">
    <source>
        <dbReference type="EMBL" id="MBC3806761.1"/>
    </source>
</evidence>
<comment type="caution">
    <text evidence="2">The sequence shown here is derived from an EMBL/GenBank/DDBJ whole genome shotgun (WGS) entry which is preliminary data.</text>
</comment>
<keyword evidence="3" id="KW-1185">Reference proteome</keyword>
<organism evidence="2 3">
    <name type="scientific">Undibacterium seohonense</name>
    <dbReference type="NCBI Taxonomy" id="1344950"/>
    <lineage>
        <taxon>Bacteria</taxon>
        <taxon>Pseudomonadati</taxon>
        <taxon>Pseudomonadota</taxon>
        <taxon>Betaproteobacteria</taxon>
        <taxon>Burkholderiales</taxon>
        <taxon>Oxalobacteraceae</taxon>
        <taxon>Undibacterium</taxon>
    </lineage>
</organism>
<dbReference type="Proteomes" id="UP000648257">
    <property type="component" value="Unassembled WGS sequence"/>
</dbReference>
<sequence length="141" mass="15399">MEFLYKSVLLIASITLSACGAIGPLAVVDYSDLGESKLAKAIALELSHDTIPQMKRAIRKLTDDINPLQANIAREAYTSIGFNCEASPSTKCRFVGSAKFELRNVSAELSALNAHTQRVEILLDYSSKPITLDIQVVRTKN</sequence>
<protein>
    <recommendedName>
        <fullName evidence="4">Lipoprotein</fullName>
    </recommendedName>
</protein>
<dbReference type="EMBL" id="JACOFW010000004">
    <property type="protein sequence ID" value="MBC3806761.1"/>
    <property type="molecule type" value="Genomic_DNA"/>
</dbReference>